<dbReference type="InterPro" id="IPR017853">
    <property type="entry name" value="GH"/>
</dbReference>
<dbReference type="GO" id="GO:0005975">
    <property type="term" value="P:carbohydrate metabolic process"/>
    <property type="evidence" value="ECO:0007669"/>
    <property type="project" value="InterPro"/>
</dbReference>
<protein>
    <recommendedName>
        <fullName evidence="2">GH18 domain-containing protein</fullName>
    </recommendedName>
</protein>
<evidence type="ECO:0000256" key="1">
    <source>
        <dbReference type="SAM" id="SignalP"/>
    </source>
</evidence>
<dbReference type="OrthoDB" id="9775889at2"/>
<dbReference type="EMBL" id="CP024847">
    <property type="protein sequence ID" value="AUR52741.1"/>
    <property type="molecule type" value="Genomic_DNA"/>
</dbReference>
<reference evidence="4" key="1">
    <citation type="submission" date="2017-11" db="EMBL/GenBank/DDBJ databases">
        <authorList>
            <person name="Chan K.G."/>
            <person name="Lee L.S."/>
        </authorList>
    </citation>
    <scope>NUCLEOTIDE SEQUENCE [LARGE SCALE GENOMIC DNA]</scope>
    <source>
        <strain evidence="4">DSM 100970</strain>
    </source>
</reference>
<keyword evidence="1" id="KW-0732">Signal</keyword>
<dbReference type="KEGG" id="nba:CUN60_10680"/>
<name>A0A2I7N8G2_9NEIS</name>
<proteinExistence type="predicted"/>
<feature type="chain" id="PRO_5014319027" description="GH18 domain-containing protein" evidence="1">
    <location>
        <begin position="26"/>
        <end position="300"/>
    </location>
</feature>
<sequence>MKIKLFSLLLATITLFSCSSGSSSANGGTNGISGAWFYIADTQDYYKIPDFWNQIPLNDVNVLYIGPAGIQDNNKFGLYNSESTGALSNRFQWLIAKAKEANPAIKIIISQWWGNGQGKWGMPLDTLKSETDINEYAQSVANFIEYYQTYENGKYAIDGFDIDYESNNVIERFPILANRIHETLQQLSNKYHKQFYFTISPADIEYLTMPSLAQVDYINMQSYAGGLDITPESYFALGVSANKILYGICPETNCETPTTEEALATYYQYRMAGIHLWRLNSDNYKYEIAVQQQIYTALNP</sequence>
<organism evidence="3 4">
    <name type="scientific">Aquella oligotrophica</name>
    <dbReference type="NCBI Taxonomy" id="2067065"/>
    <lineage>
        <taxon>Bacteria</taxon>
        <taxon>Pseudomonadati</taxon>
        <taxon>Pseudomonadota</taxon>
        <taxon>Betaproteobacteria</taxon>
        <taxon>Neisseriales</taxon>
        <taxon>Neisseriaceae</taxon>
        <taxon>Aquella</taxon>
    </lineage>
</organism>
<feature type="domain" description="GH18" evidence="2">
    <location>
        <begin position="27"/>
        <end position="300"/>
    </location>
</feature>
<evidence type="ECO:0000313" key="4">
    <source>
        <dbReference type="Proteomes" id="UP000236655"/>
    </source>
</evidence>
<dbReference type="Proteomes" id="UP000236655">
    <property type="component" value="Chromosome"/>
</dbReference>
<gene>
    <name evidence="3" type="ORF">CUN60_10680</name>
</gene>
<dbReference type="InterPro" id="IPR001223">
    <property type="entry name" value="Glyco_hydro18_cat"/>
</dbReference>
<dbReference type="SUPFAM" id="SSF51445">
    <property type="entry name" value="(Trans)glycosidases"/>
    <property type="match status" value="1"/>
</dbReference>
<dbReference type="RefSeq" id="WP_102952029.1">
    <property type="nucleotide sequence ID" value="NZ_CP024847.1"/>
</dbReference>
<accession>A0A2I7N8G2</accession>
<dbReference type="Gene3D" id="3.20.20.80">
    <property type="entry name" value="Glycosidases"/>
    <property type="match status" value="1"/>
</dbReference>
<dbReference type="PROSITE" id="PS51910">
    <property type="entry name" value="GH18_2"/>
    <property type="match status" value="1"/>
</dbReference>
<dbReference type="AlphaFoldDB" id="A0A2I7N8G2"/>
<feature type="signal peptide" evidence="1">
    <location>
        <begin position="1"/>
        <end position="25"/>
    </location>
</feature>
<evidence type="ECO:0000259" key="2">
    <source>
        <dbReference type="PROSITE" id="PS51910"/>
    </source>
</evidence>
<evidence type="ECO:0000313" key="3">
    <source>
        <dbReference type="EMBL" id="AUR52741.1"/>
    </source>
</evidence>
<keyword evidence="4" id="KW-1185">Reference proteome</keyword>
<dbReference type="PROSITE" id="PS51257">
    <property type="entry name" value="PROKAR_LIPOPROTEIN"/>
    <property type="match status" value="1"/>
</dbReference>